<dbReference type="PANTHER" id="PTHR12169">
    <property type="entry name" value="ATPASE N2B"/>
    <property type="match status" value="1"/>
</dbReference>
<sequence>MSTVLKRYSQLVEAGELKPDAEQAAVAERLDRLAQELEAVPKRGSLLWKVLGKAPEPARGLYMWGGVGRGKSMLMDLFFDNLDIRRKRRVHFHEFMLEVHERLAEERKKEAGDPIVPVADAMVGEARLLAFDEMVINNTADAAVLSRLFTRMMTHGLTVVTTSNRPPSDLYKNGLNRSLFLPFIDLLQERLDVLSLNGPVDYRLDRLGSMDTWLVPNGPEATAELSDAFFRLTDYPVEDRAHVPTCELPVGGTRELHVPKCLKGVAVFSFKRLCGEARGSSDYLAIARRFHTVVLVGIPKLGPENRNEAARFVTLIDALYEHKVKLLAAADAVPEHLYDEGDGRFEFERTVSRLNEMRSDEYLAKGHGEGETLDAPGTTA</sequence>
<dbReference type="EMBL" id="SNWD01000006">
    <property type="protein sequence ID" value="TDN82243.1"/>
    <property type="molecule type" value="Genomic_DNA"/>
</dbReference>
<dbReference type="Pfam" id="PF03969">
    <property type="entry name" value="AFG1_ATPase"/>
    <property type="match status" value="1"/>
</dbReference>
<protein>
    <submittedName>
        <fullName evidence="3">Cell division protein ZapE</fullName>
    </submittedName>
</protein>
<keyword evidence="4" id="KW-1185">Reference proteome</keyword>
<dbReference type="OrthoDB" id="9774491at2"/>
<evidence type="ECO:0000256" key="2">
    <source>
        <dbReference type="ARBA" id="ARBA00022840"/>
    </source>
</evidence>
<dbReference type="Proteomes" id="UP000295493">
    <property type="component" value="Unassembled WGS sequence"/>
</dbReference>
<keyword evidence="3" id="KW-0131">Cell cycle</keyword>
<dbReference type="InterPro" id="IPR027417">
    <property type="entry name" value="P-loop_NTPase"/>
</dbReference>
<dbReference type="SUPFAM" id="SSF52540">
    <property type="entry name" value="P-loop containing nucleoside triphosphate hydrolases"/>
    <property type="match status" value="1"/>
</dbReference>
<dbReference type="NCBIfam" id="NF040713">
    <property type="entry name" value="ZapE"/>
    <property type="match status" value="1"/>
</dbReference>
<evidence type="ECO:0000313" key="4">
    <source>
        <dbReference type="Proteomes" id="UP000295493"/>
    </source>
</evidence>
<accession>A0A4R6FL99</accession>
<evidence type="ECO:0000313" key="3">
    <source>
        <dbReference type="EMBL" id="TDN82243.1"/>
    </source>
</evidence>
<keyword evidence="1" id="KW-0547">Nucleotide-binding</keyword>
<dbReference type="AlphaFoldDB" id="A0A4R6FL99"/>
<dbReference type="RefSeq" id="WP_133495628.1">
    <property type="nucleotide sequence ID" value="NZ_BMLU01000006.1"/>
</dbReference>
<dbReference type="GO" id="GO:0051301">
    <property type="term" value="P:cell division"/>
    <property type="evidence" value="ECO:0007669"/>
    <property type="project" value="UniProtKB-KW"/>
</dbReference>
<dbReference type="PANTHER" id="PTHR12169:SF6">
    <property type="entry name" value="AFG1-LIKE ATPASE"/>
    <property type="match status" value="1"/>
</dbReference>
<organism evidence="3 4">
    <name type="scientific">Stakelama pacifica</name>
    <dbReference type="NCBI Taxonomy" id="517720"/>
    <lineage>
        <taxon>Bacteria</taxon>
        <taxon>Pseudomonadati</taxon>
        <taxon>Pseudomonadota</taxon>
        <taxon>Alphaproteobacteria</taxon>
        <taxon>Sphingomonadales</taxon>
        <taxon>Sphingomonadaceae</taxon>
        <taxon>Stakelama</taxon>
    </lineage>
</organism>
<reference evidence="3 4" key="1">
    <citation type="submission" date="2019-03" db="EMBL/GenBank/DDBJ databases">
        <title>Genomic Encyclopedia of Type Strains, Phase IV (KMG-IV): sequencing the most valuable type-strain genomes for metagenomic binning, comparative biology and taxonomic classification.</title>
        <authorList>
            <person name="Goeker M."/>
        </authorList>
    </citation>
    <scope>NUCLEOTIDE SEQUENCE [LARGE SCALE GENOMIC DNA]</scope>
    <source>
        <strain evidence="3 4">DSM 25059</strain>
    </source>
</reference>
<proteinExistence type="predicted"/>
<keyword evidence="3" id="KW-0132">Cell division</keyword>
<gene>
    <name evidence="3" type="ORF">EV664_10649</name>
</gene>
<dbReference type="Gene3D" id="3.40.50.300">
    <property type="entry name" value="P-loop containing nucleotide triphosphate hydrolases"/>
    <property type="match status" value="1"/>
</dbReference>
<dbReference type="GO" id="GO:0005524">
    <property type="term" value="F:ATP binding"/>
    <property type="evidence" value="ECO:0007669"/>
    <property type="project" value="UniProtKB-KW"/>
</dbReference>
<name>A0A4R6FL99_9SPHN</name>
<dbReference type="GO" id="GO:0005737">
    <property type="term" value="C:cytoplasm"/>
    <property type="evidence" value="ECO:0007669"/>
    <property type="project" value="TreeGrafter"/>
</dbReference>
<dbReference type="InterPro" id="IPR005654">
    <property type="entry name" value="ATPase_AFG1-like"/>
</dbReference>
<comment type="caution">
    <text evidence="3">The sequence shown here is derived from an EMBL/GenBank/DDBJ whole genome shotgun (WGS) entry which is preliminary data.</text>
</comment>
<keyword evidence="2" id="KW-0067">ATP-binding</keyword>
<evidence type="ECO:0000256" key="1">
    <source>
        <dbReference type="ARBA" id="ARBA00022741"/>
    </source>
</evidence>
<dbReference type="GO" id="GO:0016887">
    <property type="term" value="F:ATP hydrolysis activity"/>
    <property type="evidence" value="ECO:0007669"/>
    <property type="project" value="InterPro"/>
</dbReference>